<dbReference type="AlphaFoldDB" id="A0A0C3BVK0"/>
<dbReference type="HOGENOM" id="CLU_2997253_0_0_1"/>
<name>A0A0C3BVK0_PILCF</name>
<reference evidence="2" key="2">
    <citation type="submission" date="2015-01" db="EMBL/GenBank/DDBJ databases">
        <title>Evolutionary Origins and Diversification of the Mycorrhizal Mutualists.</title>
        <authorList>
            <consortium name="DOE Joint Genome Institute"/>
            <consortium name="Mycorrhizal Genomics Consortium"/>
            <person name="Kohler A."/>
            <person name="Kuo A."/>
            <person name="Nagy L.G."/>
            <person name="Floudas D."/>
            <person name="Copeland A."/>
            <person name="Barry K.W."/>
            <person name="Cichocki N."/>
            <person name="Veneault-Fourrey C."/>
            <person name="LaButti K."/>
            <person name="Lindquist E.A."/>
            <person name="Lipzen A."/>
            <person name="Lundell T."/>
            <person name="Morin E."/>
            <person name="Murat C."/>
            <person name="Riley R."/>
            <person name="Ohm R."/>
            <person name="Sun H."/>
            <person name="Tunlid A."/>
            <person name="Henrissat B."/>
            <person name="Grigoriev I.V."/>
            <person name="Hibbett D.S."/>
            <person name="Martin F."/>
        </authorList>
    </citation>
    <scope>NUCLEOTIDE SEQUENCE [LARGE SCALE GENOMIC DNA]</scope>
    <source>
        <strain evidence="2">F 1598</strain>
    </source>
</reference>
<proteinExistence type="predicted"/>
<protein>
    <submittedName>
        <fullName evidence="1">Uncharacterized protein</fullName>
    </submittedName>
</protein>
<evidence type="ECO:0000313" key="1">
    <source>
        <dbReference type="EMBL" id="KIM81402.1"/>
    </source>
</evidence>
<keyword evidence="2" id="KW-1185">Reference proteome</keyword>
<organism evidence="1 2">
    <name type="scientific">Piloderma croceum (strain F 1598)</name>
    <dbReference type="NCBI Taxonomy" id="765440"/>
    <lineage>
        <taxon>Eukaryota</taxon>
        <taxon>Fungi</taxon>
        <taxon>Dikarya</taxon>
        <taxon>Basidiomycota</taxon>
        <taxon>Agaricomycotina</taxon>
        <taxon>Agaricomycetes</taxon>
        <taxon>Agaricomycetidae</taxon>
        <taxon>Atheliales</taxon>
        <taxon>Atheliaceae</taxon>
        <taxon>Piloderma</taxon>
    </lineage>
</organism>
<reference evidence="1 2" key="1">
    <citation type="submission" date="2014-04" db="EMBL/GenBank/DDBJ databases">
        <authorList>
            <consortium name="DOE Joint Genome Institute"/>
            <person name="Kuo A."/>
            <person name="Tarkka M."/>
            <person name="Buscot F."/>
            <person name="Kohler A."/>
            <person name="Nagy L.G."/>
            <person name="Floudas D."/>
            <person name="Copeland A."/>
            <person name="Barry K.W."/>
            <person name="Cichocki N."/>
            <person name="Veneault-Fourrey C."/>
            <person name="LaButti K."/>
            <person name="Lindquist E.A."/>
            <person name="Lipzen A."/>
            <person name="Lundell T."/>
            <person name="Morin E."/>
            <person name="Murat C."/>
            <person name="Sun H."/>
            <person name="Tunlid A."/>
            <person name="Henrissat B."/>
            <person name="Grigoriev I.V."/>
            <person name="Hibbett D.S."/>
            <person name="Martin F."/>
            <person name="Nordberg H.P."/>
            <person name="Cantor M.N."/>
            <person name="Hua S.X."/>
        </authorList>
    </citation>
    <scope>NUCLEOTIDE SEQUENCE [LARGE SCALE GENOMIC DNA]</scope>
    <source>
        <strain evidence="1 2">F 1598</strain>
    </source>
</reference>
<gene>
    <name evidence="1" type="ORF">PILCRDRAFT_821487</name>
</gene>
<dbReference type="Proteomes" id="UP000054166">
    <property type="component" value="Unassembled WGS sequence"/>
</dbReference>
<accession>A0A0C3BVK0</accession>
<dbReference type="InParanoid" id="A0A0C3BVK0"/>
<sequence>MPELWGLTDLWWADKRQKATNLIIQCRPYKTGRTFSKVDPTAGVTVQSVWRTLMLIV</sequence>
<evidence type="ECO:0000313" key="2">
    <source>
        <dbReference type="Proteomes" id="UP000054166"/>
    </source>
</evidence>
<dbReference type="EMBL" id="KN832999">
    <property type="protein sequence ID" value="KIM81402.1"/>
    <property type="molecule type" value="Genomic_DNA"/>
</dbReference>